<dbReference type="CDD" id="cd03784">
    <property type="entry name" value="GT1_Gtf-like"/>
    <property type="match status" value="1"/>
</dbReference>
<dbReference type="PANTHER" id="PTHR11926">
    <property type="entry name" value="GLUCOSYL/GLUCURONOSYL TRANSFERASES"/>
    <property type="match status" value="1"/>
</dbReference>
<dbReference type="Pfam" id="PF00201">
    <property type="entry name" value="UDPGT"/>
    <property type="match status" value="1"/>
</dbReference>
<dbReference type="AlphaFoldDB" id="A0A8B8QXX2"/>
<evidence type="ECO:0000259" key="6">
    <source>
        <dbReference type="Pfam" id="PF26168"/>
    </source>
</evidence>
<dbReference type="SUPFAM" id="SSF53756">
    <property type="entry name" value="UDP-Glycosyltransferase/glycogen phosphorylase"/>
    <property type="match status" value="1"/>
</dbReference>
<dbReference type="InterPro" id="IPR058980">
    <property type="entry name" value="Glyco_transf_N"/>
</dbReference>
<keyword evidence="3 4" id="KW-0808">Transferase</keyword>
<accession>A0A8B8QXX2</accession>
<keyword evidence="7" id="KW-1185">Reference proteome</keyword>
<protein>
    <recommendedName>
        <fullName evidence="5">Glycosyltransferase</fullName>
        <ecNumber evidence="5">2.4.1.-</ecNumber>
    </recommendedName>
</protein>
<dbReference type="Pfam" id="PF26168">
    <property type="entry name" value="Glyco_transf_N"/>
    <property type="match status" value="1"/>
</dbReference>
<dbReference type="InterPro" id="IPR035595">
    <property type="entry name" value="UDP_glycos_trans_CS"/>
</dbReference>
<evidence type="ECO:0000256" key="1">
    <source>
        <dbReference type="ARBA" id="ARBA00009995"/>
    </source>
</evidence>
<dbReference type="EC" id="2.4.1.-" evidence="5"/>
<dbReference type="PANTHER" id="PTHR11926:SF727">
    <property type="entry name" value="UDP-GLYCOSYLTRANSFERASE 74B1"/>
    <property type="match status" value="1"/>
</dbReference>
<dbReference type="OrthoDB" id="5835829at2759"/>
<dbReference type="FunFam" id="3.40.50.2000:FF:000019">
    <property type="entry name" value="Glycosyltransferase"/>
    <property type="match status" value="1"/>
</dbReference>
<dbReference type="FunFam" id="3.40.50.2000:FF:000057">
    <property type="entry name" value="Glycosyltransferase"/>
    <property type="match status" value="1"/>
</dbReference>
<organism evidence="7 8">
    <name type="scientific">Rhodamnia argentea</name>
    <dbReference type="NCBI Taxonomy" id="178133"/>
    <lineage>
        <taxon>Eukaryota</taxon>
        <taxon>Viridiplantae</taxon>
        <taxon>Streptophyta</taxon>
        <taxon>Embryophyta</taxon>
        <taxon>Tracheophyta</taxon>
        <taxon>Spermatophyta</taxon>
        <taxon>Magnoliopsida</taxon>
        <taxon>eudicotyledons</taxon>
        <taxon>Gunneridae</taxon>
        <taxon>Pentapetalae</taxon>
        <taxon>rosids</taxon>
        <taxon>malvids</taxon>
        <taxon>Myrtales</taxon>
        <taxon>Myrtaceae</taxon>
        <taxon>Myrtoideae</taxon>
        <taxon>Myrteae</taxon>
        <taxon>Australasian group</taxon>
        <taxon>Rhodamnia</taxon>
    </lineage>
</organism>
<keyword evidence="2 4" id="KW-0328">Glycosyltransferase</keyword>
<evidence type="ECO:0000256" key="2">
    <source>
        <dbReference type="ARBA" id="ARBA00022676"/>
    </source>
</evidence>
<dbReference type="Proteomes" id="UP000827889">
    <property type="component" value="Chromosome 6"/>
</dbReference>
<proteinExistence type="inferred from homology"/>
<name>A0A8B8QXX2_9MYRT</name>
<sequence>MKMEDELHRAHVVVLPYPSQGHINPLLQFAKRLASKGLKATLATTRYTVKSIDAPNVGVEPISDGFDKEGFAQARNTAAFLKSFEEHGSRTLSQLIEKYSSTNTPVACVVYDSFFPWALDVAKQHDIFGAAFFTNSVAISNIFCRLHSGLLKLPLELHDGALLVPGLPPLNSRDIPSFIRLPGSHPAYLAMKLRQFTNTDKADWIFGNSFEALEYEEAKSISDVWPAKLIGPMVPSTYLDCRQDKDNAYGASLWKPVSFECINWLETKLPKSIVYVSFGSMVSLTPEQMEEIAWGLKESGFPFLWVVRPSELDKLPQGLGESVQEKAMIATWCNQLEVLAHRATGCFVTHCGWNSTLEGLSIGVPMIGIPRWADQWTNAKYVEEIWGVGVRAREDEEGVVRREEVSKCVNEVMRGERSDEMKRNVRKWREFAKEAIGEGGSSDRCISELVERLTSHVSGGRQVG</sequence>
<reference evidence="8" key="1">
    <citation type="submission" date="2025-08" db="UniProtKB">
        <authorList>
            <consortium name="RefSeq"/>
        </authorList>
    </citation>
    <scope>IDENTIFICATION</scope>
    <source>
        <tissue evidence="8">Leaf</tissue>
    </source>
</reference>
<comment type="similarity">
    <text evidence="1 4">Belongs to the UDP-glycosyltransferase family.</text>
</comment>
<feature type="domain" description="Glycosyltransferase N-terminal" evidence="6">
    <location>
        <begin position="11"/>
        <end position="50"/>
    </location>
</feature>
<evidence type="ECO:0000313" key="8">
    <source>
        <dbReference type="RefSeq" id="XP_030552066.1"/>
    </source>
</evidence>
<gene>
    <name evidence="8" type="primary">LOC115756430</name>
</gene>
<dbReference type="InterPro" id="IPR002213">
    <property type="entry name" value="UDP_glucos_trans"/>
</dbReference>
<evidence type="ECO:0000313" key="7">
    <source>
        <dbReference type="Proteomes" id="UP000827889"/>
    </source>
</evidence>
<dbReference type="KEGG" id="rarg:115756430"/>
<dbReference type="GeneID" id="115756430"/>
<dbReference type="PROSITE" id="PS00375">
    <property type="entry name" value="UDPGT"/>
    <property type="match status" value="1"/>
</dbReference>
<evidence type="ECO:0000256" key="5">
    <source>
        <dbReference type="RuleBase" id="RU362057"/>
    </source>
</evidence>
<dbReference type="GO" id="GO:0032787">
    <property type="term" value="P:monocarboxylic acid metabolic process"/>
    <property type="evidence" value="ECO:0007669"/>
    <property type="project" value="UniProtKB-ARBA"/>
</dbReference>
<dbReference type="RefSeq" id="XP_030552066.1">
    <property type="nucleotide sequence ID" value="XM_030696206.2"/>
</dbReference>
<dbReference type="GO" id="GO:0080044">
    <property type="term" value="F:quercetin 7-O-glucosyltransferase activity"/>
    <property type="evidence" value="ECO:0007669"/>
    <property type="project" value="TreeGrafter"/>
</dbReference>
<evidence type="ECO:0000256" key="3">
    <source>
        <dbReference type="ARBA" id="ARBA00022679"/>
    </source>
</evidence>
<dbReference type="GO" id="GO:0080043">
    <property type="term" value="F:quercetin 3-O-glucosyltransferase activity"/>
    <property type="evidence" value="ECO:0007669"/>
    <property type="project" value="TreeGrafter"/>
</dbReference>
<evidence type="ECO:0000256" key="4">
    <source>
        <dbReference type="RuleBase" id="RU003718"/>
    </source>
</evidence>
<dbReference type="Gene3D" id="3.40.50.2000">
    <property type="entry name" value="Glycogen Phosphorylase B"/>
    <property type="match status" value="2"/>
</dbReference>